<sequence>MALECAKLALLGMTPLRHVPIVIGCLRHQGVGPEQAQNLTLKYPMEHRIVTNWDNVEKTWHQPQLL</sequence>
<proteinExistence type="predicted"/>
<name>A0A5N4EIK2_CAMDR</name>
<dbReference type="InterPro" id="IPR043129">
    <property type="entry name" value="ATPase_NBD"/>
</dbReference>
<keyword evidence="2" id="KW-1185">Reference proteome</keyword>
<dbReference type="SMR" id="A0A5N4EIK2"/>
<gene>
    <name evidence="1" type="ORF">Cadr_000000074</name>
</gene>
<dbReference type="Gene3D" id="3.30.420.40">
    <property type="match status" value="1"/>
</dbReference>
<evidence type="ECO:0000313" key="2">
    <source>
        <dbReference type="Proteomes" id="UP000299084"/>
    </source>
</evidence>
<reference evidence="1 2" key="1">
    <citation type="journal article" date="2019" name="Mol. Ecol. Resour.">
        <title>Improving Illumina assemblies with Hi-C and long reads: an example with the North African dromedary.</title>
        <authorList>
            <person name="Elbers J.P."/>
            <person name="Rogers M.F."/>
            <person name="Perelman P.L."/>
            <person name="Proskuryakova A.A."/>
            <person name="Serdyukova N.A."/>
            <person name="Johnson W.E."/>
            <person name="Horin P."/>
            <person name="Corander J."/>
            <person name="Murphy D."/>
            <person name="Burger P.A."/>
        </authorList>
    </citation>
    <scope>NUCLEOTIDE SEQUENCE [LARGE SCALE GENOMIC DNA]</scope>
    <source>
        <strain evidence="1">Drom800</strain>
        <tissue evidence="1">Blood</tissue>
    </source>
</reference>
<dbReference type="Proteomes" id="UP000299084">
    <property type="component" value="Unassembled WGS sequence"/>
</dbReference>
<protein>
    <submittedName>
        <fullName evidence="1">Actin</fullName>
    </submittedName>
</protein>
<accession>A0A5N4EIK2</accession>
<dbReference type="EMBL" id="JWIN03000001">
    <property type="protein sequence ID" value="KAB1283333.1"/>
    <property type="molecule type" value="Genomic_DNA"/>
</dbReference>
<dbReference type="SUPFAM" id="SSF53067">
    <property type="entry name" value="Actin-like ATPase domain"/>
    <property type="match status" value="1"/>
</dbReference>
<comment type="caution">
    <text evidence="1">The sequence shown here is derived from an EMBL/GenBank/DDBJ whole genome shotgun (WGS) entry which is preliminary data.</text>
</comment>
<dbReference type="AlphaFoldDB" id="A0A5N4EIK2"/>
<organism evidence="1 2">
    <name type="scientific">Camelus dromedarius</name>
    <name type="common">Dromedary</name>
    <name type="synonym">Arabian camel</name>
    <dbReference type="NCBI Taxonomy" id="9838"/>
    <lineage>
        <taxon>Eukaryota</taxon>
        <taxon>Metazoa</taxon>
        <taxon>Chordata</taxon>
        <taxon>Craniata</taxon>
        <taxon>Vertebrata</taxon>
        <taxon>Euteleostomi</taxon>
        <taxon>Mammalia</taxon>
        <taxon>Eutheria</taxon>
        <taxon>Laurasiatheria</taxon>
        <taxon>Artiodactyla</taxon>
        <taxon>Tylopoda</taxon>
        <taxon>Camelidae</taxon>
        <taxon>Camelus</taxon>
    </lineage>
</organism>
<evidence type="ECO:0000313" key="1">
    <source>
        <dbReference type="EMBL" id="KAB1283333.1"/>
    </source>
</evidence>